<name>A0A249MPW2_SPHXE</name>
<evidence type="ECO:0000256" key="3">
    <source>
        <dbReference type="ARBA" id="ARBA00022553"/>
    </source>
</evidence>
<feature type="domain" description="PAS" evidence="12">
    <location>
        <begin position="46"/>
        <end position="87"/>
    </location>
</feature>
<dbReference type="PROSITE" id="PS50113">
    <property type="entry name" value="PAC"/>
    <property type="match status" value="2"/>
</dbReference>
<dbReference type="PROSITE" id="PS50112">
    <property type="entry name" value="PAS"/>
    <property type="match status" value="2"/>
</dbReference>
<dbReference type="InterPro" id="IPR004358">
    <property type="entry name" value="Sig_transdc_His_kin-like_C"/>
</dbReference>
<keyword evidence="7" id="KW-0067">ATP-binding</keyword>
<dbReference type="InterPro" id="IPR013656">
    <property type="entry name" value="PAS_4"/>
</dbReference>
<keyword evidence="3 9" id="KW-0597">Phosphoprotein</keyword>
<dbReference type="InterPro" id="IPR035965">
    <property type="entry name" value="PAS-like_dom_sf"/>
</dbReference>
<dbReference type="InterPro" id="IPR005467">
    <property type="entry name" value="His_kinase_dom"/>
</dbReference>
<dbReference type="CDD" id="cd00082">
    <property type="entry name" value="HisKA"/>
    <property type="match status" value="1"/>
</dbReference>
<feature type="domain" description="PAC" evidence="13">
    <location>
        <begin position="105"/>
        <end position="157"/>
    </location>
</feature>
<evidence type="ECO:0000256" key="2">
    <source>
        <dbReference type="ARBA" id="ARBA00012438"/>
    </source>
</evidence>
<evidence type="ECO:0000259" key="12">
    <source>
        <dbReference type="PROSITE" id="PS50112"/>
    </source>
</evidence>
<dbReference type="PANTHER" id="PTHR43065:SF49">
    <property type="entry name" value="HISTIDINE KINASE"/>
    <property type="match status" value="1"/>
</dbReference>
<evidence type="ECO:0000256" key="9">
    <source>
        <dbReference type="PROSITE-ProRule" id="PRU00169"/>
    </source>
</evidence>
<evidence type="ECO:0000313" key="14">
    <source>
        <dbReference type="EMBL" id="ASY43157.1"/>
    </source>
</evidence>
<feature type="domain" description="Histidine kinase" evidence="10">
    <location>
        <begin position="305"/>
        <end position="525"/>
    </location>
</feature>
<dbReference type="GO" id="GO:0000155">
    <property type="term" value="F:phosphorelay sensor kinase activity"/>
    <property type="evidence" value="ECO:0007669"/>
    <property type="project" value="InterPro"/>
</dbReference>
<gene>
    <name evidence="14" type="ORF">CJD35_00810</name>
</gene>
<dbReference type="InterPro" id="IPR000014">
    <property type="entry name" value="PAS"/>
</dbReference>
<dbReference type="GO" id="GO:0005524">
    <property type="term" value="F:ATP binding"/>
    <property type="evidence" value="ECO:0007669"/>
    <property type="project" value="UniProtKB-KW"/>
</dbReference>
<dbReference type="InterPro" id="IPR003661">
    <property type="entry name" value="HisK_dim/P_dom"/>
</dbReference>
<dbReference type="Pfam" id="PF02518">
    <property type="entry name" value="HATPase_c"/>
    <property type="match status" value="1"/>
</dbReference>
<dbReference type="PROSITE" id="PS50110">
    <property type="entry name" value="RESPONSE_REGULATORY"/>
    <property type="match status" value="1"/>
</dbReference>
<evidence type="ECO:0000256" key="1">
    <source>
        <dbReference type="ARBA" id="ARBA00000085"/>
    </source>
</evidence>
<feature type="domain" description="Response regulatory" evidence="11">
    <location>
        <begin position="547"/>
        <end position="656"/>
    </location>
</feature>
<dbReference type="SUPFAM" id="SSF55785">
    <property type="entry name" value="PYP-like sensor domain (PAS domain)"/>
    <property type="match status" value="2"/>
</dbReference>
<dbReference type="NCBIfam" id="TIGR00229">
    <property type="entry name" value="sensory_box"/>
    <property type="match status" value="2"/>
</dbReference>
<keyword evidence="4" id="KW-0808">Transferase</keyword>
<reference evidence="14 15" key="1">
    <citation type="submission" date="2017-08" db="EMBL/GenBank/DDBJ databases">
        <title>Whole Genome Sequence of Sphingobium hydrophobicum C1: Insights into Adaption to the Electronic-waste Contaminated Sediment.</title>
        <authorList>
            <person name="Song D."/>
            <person name="Chen X."/>
            <person name="Xu M."/>
        </authorList>
    </citation>
    <scope>NUCLEOTIDE SEQUENCE [LARGE SCALE GENOMIC DNA]</scope>
    <source>
        <strain evidence="14 15">C1</strain>
    </source>
</reference>
<dbReference type="Pfam" id="PF08448">
    <property type="entry name" value="PAS_4"/>
    <property type="match status" value="1"/>
</dbReference>
<dbReference type="GO" id="GO:0006355">
    <property type="term" value="P:regulation of DNA-templated transcription"/>
    <property type="evidence" value="ECO:0007669"/>
    <property type="project" value="InterPro"/>
</dbReference>
<dbReference type="SUPFAM" id="SSF47384">
    <property type="entry name" value="Homodimeric domain of signal transducing histidine kinase"/>
    <property type="match status" value="1"/>
</dbReference>
<dbReference type="InterPro" id="IPR001610">
    <property type="entry name" value="PAC"/>
</dbReference>
<keyword evidence="6 14" id="KW-0418">Kinase</keyword>
<feature type="domain" description="PAS" evidence="12">
    <location>
        <begin position="158"/>
        <end position="215"/>
    </location>
</feature>
<evidence type="ECO:0000313" key="15">
    <source>
        <dbReference type="Proteomes" id="UP000217141"/>
    </source>
</evidence>
<dbReference type="Gene3D" id="3.40.50.2300">
    <property type="match status" value="1"/>
</dbReference>
<accession>A0A249MPW2</accession>
<dbReference type="Gene3D" id="3.30.565.10">
    <property type="entry name" value="Histidine kinase-like ATPase, C-terminal domain"/>
    <property type="match status" value="1"/>
</dbReference>
<dbReference type="InterPro" id="IPR000700">
    <property type="entry name" value="PAS-assoc_C"/>
</dbReference>
<organism evidence="14 15">
    <name type="scientific">Sphingobium xenophagum</name>
    <dbReference type="NCBI Taxonomy" id="121428"/>
    <lineage>
        <taxon>Bacteria</taxon>
        <taxon>Pseudomonadati</taxon>
        <taxon>Pseudomonadota</taxon>
        <taxon>Alphaproteobacteria</taxon>
        <taxon>Sphingomonadales</taxon>
        <taxon>Sphingomonadaceae</taxon>
        <taxon>Sphingobium</taxon>
    </lineage>
</organism>
<dbReference type="EMBL" id="CP022745">
    <property type="protein sequence ID" value="ASY43157.1"/>
    <property type="molecule type" value="Genomic_DNA"/>
</dbReference>
<dbReference type="InterPro" id="IPR003594">
    <property type="entry name" value="HATPase_dom"/>
</dbReference>
<dbReference type="InterPro" id="IPR036890">
    <property type="entry name" value="HATPase_C_sf"/>
</dbReference>
<dbReference type="EC" id="2.7.13.3" evidence="2"/>
<dbReference type="Pfam" id="PF00512">
    <property type="entry name" value="HisKA"/>
    <property type="match status" value="1"/>
</dbReference>
<evidence type="ECO:0000256" key="7">
    <source>
        <dbReference type="ARBA" id="ARBA00022840"/>
    </source>
</evidence>
<dbReference type="InterPro" id="IPR013767">
    <property type="entry name" value="PAS_fold"/>
</dbReference>
<dbReference type="Pfam" id="PF00072">
    <property type="entry name" value="Response_reg"/>
    <property type="match status" value="1"/>
</dbReference>
<protein>
    <recommendedName>
        <fullName evidence="2">histidine kinase</fullName>
        <ecNumber evidence="2">2.7.13.3</ecNumber>
    </recommendedName>
</protein>
<evidence type="ECO:0000259" key="13">
    <source>
        <dbReference type="PROSITE" id="PS50113"/>
    </source>
</evidence>
<evidence type="ECO:0000256" key="5">
    <source>
        <dbReference type="ARBA" id="ARBA00022741"/>
    </source>
</evidence>
<keyword evidence="5" id="KW-0547">Nucleotide-binding</keyword>
<dbReference type="PROSITE" id="PS50109">
    <property type="entry name" value="HIS_KIN"/>
    <property type="match status" value="1"/>
</dbReference>
<dbReference type="SMART" id="SM00091">
    <property type="entry name" value="PAS"/>
    <property type="match status" value="2"/>
</dbReference>
<dbReference type="AlphaFoldDB" id="A0A249MPW2"/>
<dbReference type="SMART" id="SM00448">
    <property type="entry name" value="REC"/>
    <property type="match status" value="1"/>
</dbReference>
<dbReference type="Gene3D" id="3.30.450.20">
    <property type="entry name" value="PAS domain"/>
    <property type="match status" value="2"/>
</dbReference>
<dbReference type="Proteomes" id="UP000217141">
    <property type="component" value="Chromosome I"/>
</dbReference>
<dbReference type="InterPro" id="IPR036097">
    <property type="entry name" value="HisK_dim/P_sf"/>
</dbReference>
<feature type="domain" description="PAC" evidence="13">
    <location>
        <begin position="233"/>
        <end position="285"/>
    </location>
</feature>
<dbReference type="Gene3D" id="1.10.287.130">
    <property type="match status" value="1"/>
</dbReference>
<dbReference type="CDD" id="cd00130">
    <property type="entry name" value="PAS"/>
    <property type="match status" value="2"/>
</dbReference>
<dbReference type="SMART" id="SM00086">
    <property type="entry name" value="PAC"/>
    <property type="match status" value="2"/>
</dbReference>
<dbReference type="InterPro" id="IPR001789">
    <property type="entry name" value="Sig_transdc_resp-reg_receiver"/>
</dbReference>
<dbReference type="SMART" id="SM00388">
    <property type="entry name" value="HisKA"/>
    <property type="match status" value="1"/>
</dbReference>
<dbReference type="SUPFAM" id="SSF52172">
    <property type="entry name" value="CheY-like"/>
    <property type="match status" value="1"/>
</dbReference>
<dbReference type="SMART" id="SM00387">
    <property type="entry name" value="HATPase_c"/>
    <property type="match status" value="1"/>
</dbReference>
<sequence length="674" mass="72881">MGVLPVARTLLIHSTSAFGELMISAVPGRPDNCFELLVQSVTDYAIYMLDPTGVIVSWNAGARRFKGYEADEIIGQHFSRFYTAEDQASGVPALALYTAEHDGRFEAEGWRVRKGDTRFWASVVIDPIRDPSGQLLGFAKITRDMTEQRSAREALRHSEERFRLLVDSVTDYAIYMLDPVGTVTSWNRGAERCKGYSADEIVGQNFSRFYSEEDRIAGLPSRALHTAEQEGRFEAEGWRIRKDGTRFWANVVIDPIRDPLGQLHGFAKVTRDLTERREAQRALDEARDAIVQTQKMDAIGKLTGGVAHDFNNLLAVIVGSLDLARQRMASGADISRYLDNAMAAAERGATLTQRMLAFARKQELKLQCVDCIALVRDMADLLQTTLGSGITIETRFPLAMVPAHADPTQLELALLNLAVNARDAMPGGGLIIVEAAEIAVDAGERPDLAAGAYIRLAVTDAGEGMDEATLQRAREPFFTTKGVGKGTGLGLSMVHGFAQQCGGSLTLSSEVGLGTTVALWLPVASADTAEPAPARFQMADDIDTPMVILAVDDDDLVLMNTAGMLEDLGHTVFQASNAVDALRLLEQGAIDLVVTDHAMPGMTGAQLADAIEACFPGLPVIIITGFAELPPHASARPRLDKPFKQADLARIVKASRPSRAGDPLLDATVTPHGG</sequence>
<dbReference type="InterPro" id="IPR011006">
    <property type="entry name" value="CheY-like_superfamily"/>
</dbReference>
<keyword evidence="8" id="KW-0902">Two-component regulatory system</keyword>
<evidence type="ECO:0000256" key="8">
    <source>
        <dbReference type="ARBA" id="ARBA00023012"/>
    </source>
</evidence>
<proteinExistence type="predicted"/>
<dbReference type="PRINTS" id="PR00344">
    <property type="entry name" value="BCTRLSENSOR"/>
</dbReference>
<dbReference type="PANTHER" id="PTHR43065">
    <property type="entry name" value="SENSOR HISTIDINE KINASE"/>
    <property type="match status" value="1"/>
</dbReference>
<evidence type="ECO:0000256" key="4">
    <source>
        <dbReference type="ARBA" id="ARBA00022679"/>
    </source>
</evidence>
<evidence type="ECO:0000259" key="10">
    <source>
        <dbReference type="PROSITE" id="PS50109"/>
    </source>
</evidence>
<dbReference type="SUPFAM" id="SSF55874">
    <property type="entry name" value="ATPase domain of HSP90 chaperone/DNA topoisomerase II/histidine kinase"/>
    <property type="match status" value="1"/>
</dbReference>
<evidence type="ECO:0000259" key="11">
    <source>
        <dbReference type="PROSITE" id="PS50110"/>
    </source>
</evidence>
<evidence type="ECO:0000256" key="6">
    <source>
        <dbReference type="ARBA" id="ARBA00022777"/>
    </source>
</evidence>
<dbReference type="KEGG" id="shyd:CJD35_00810"/>
<dbReference type="Pfam" id="PF00989">
    <property type="entry name" value="PAS"/>
    <property type="match status" value="1"/>
</dbReference>
<feature type="modified residue" description="4-aspartylphosphate" evidence="9">
    <location>
        <position position="596"/>
    </location>
</feature>
<comment type="catalytic activity">
    <reaction evidence="1">
        <text>ATP + protein L-histidine = ADP + protein N-phospho-L-histidine.</text>
        <dbReference type="EC" id="2.7.13.3"/>
    </reaction>
</comment>